<dbReference type="Ensembl" id="ENSSHAT00000050701.1">
    <property type="protein sequence ID" value="ENSSHAP00000031197.1"/>
    <property type="gene ID" value="ENSSHAG00000005086.2"/>
</dbReference>
<feature type="compositionally biased region" description="Gly residues" evidence="1">
    <location>
        <begin position="409"/>
        <end position="421"/>
    </location>
</feature>
<dbReference type="InterPro" id="IPR001611">
    <property type="entry name" value="Leu-rich_rpt"/>
</dbReference>
<feature type="compositionally biased region" description="Low complexity" evidence="1">
    <location>
        <begin position="666"/>
        <end position="679"/>
    </location>
</feature>
<evidence type="ECO:0000256" key="1">
    <source>
        <dbReference type="SAM" id="MobiDB-lite"/>
    </source>
</evidence>
<evidence type="ECO:0000313" key="3">
    <source>
        <dbReference type="Proteomes" id="UP000007648"/>
    </source>
</evidence>
<dbReference type="InterPro" id="IPR032675">
    <property type="entry name" value="LRR_dom_sf"/>
</dbReference>
<feature type="compositionally biased region" description="Low complexity" evidence="1">
    <location>
        <begin position="312"/>
        <end position="333"/>
    </location>
</feature>
<dbReference type="InParanoid" id="A0A7N4P0P6"/>
<dbReference type="PANTHER" id="PTHR22708:SF0">
    <property type="entry name" value="LEUCINE-RICH REPEAT-CONTAINING PROTEIN 56"/>
    <property type="match status" value="1"/>
</dbReference>
<dbReference type="Gene3D" id="3.80.10.10">
    <property type="entry name" value="Ribonuclease Inhibitor"/>
    <property type="match status" value="1"/>
</dbReference>
<feature type="region of interest" description="Disordered" evidence="1">
    <location>
        <begin position="312"/>
        <end position="369"/>
    </location>
</feature>
<gene>
    <name evidence="2" type="primary">LRRC56</name>
</gene>
<feature type="compositionally biased region" description="Low complexity" evidence="1">
    <location>
        <begin position="549"/>
        <end position="563"/>
    </location>
</feature>
<protein>
    <submittedName>
        <fullName evidence="2">Leucine rich repeat containing 56</fullName>
    </submittedName>
</protein>
<sequence>MDPSWERGCHGPQTGAGSVHVTELSWHGLQNPRPLIKDDGVAKVLLEEFLSPSKLQALAQVEDLRQVTVLEMCVDTRENSLGNFGAHLPNLSQLKLNNSLLASIRDLGSSLSHLQILWMVRCGLADLDGISSLRSLKELYMSYNNISDLSQICLLEHLEVLDLEGNNIENIEQVQYLSLCKKLNMLTLEGNLICLRPNPEAAQAPDYNYRAEVKKLIPHLQFLDDVPAAQTSPQAAREISEDWLIVKESIKESSADCSWFSSFSPRPAPGLSRQRLSPSLRLSPNLFSPSPRPWPLPLDRLPWTIPLSSPGSPLPEGLFPEELSPDSSDSSDLTHGPQRAHNAPAPSPGLRLHPGTRRPLGRGGRRFGLAPRSLGRVQVLEGRTAATIKHAACGEKLPGVSPRGRGEHLGPGGPGGRGEGLGPPKPCSRSFSGPGRQWMGGGARLPPPPFFPQAAVASPAAQPQQLPEVRVPGQAAVPKPRHQPAAQPGGRGPPGGEAEPLQASHGPEKPGAPGPAGASRDQAGRRSGSLGTQVKTPSQWLPLEPRGGLVSPLPHLSLPLSLLAGRGGEPSALGSLCPPSSPAPLEGVRAGVAGGAGHRAGQLSAAPSLPPQAQPEGPPARPGGPPFPTPAAATAPPGAGLLPPQTSERAQGSELQAAPRRPLPQGPGEDAPAGPAAGRHPQHPPPAAQPGARRHPSPDTPSTSRQERQVLTLWLPWAALGPWPRTGHLG</sequence>
<dbReference type="FunCoup" id="A0A7N4P0P6">
    <property type="interactions" value="26"/>
</dbReference>
<dbReference type="Proteomes" id="UP000007648">
    <property type="component" value="Unassembled WGS sequence"/>
</dbReference>
<feature type="compositionally biased region" description="Low complexity" evidence="1">
    <location>
        <begin position="630"/>
        <end position="646"/>
    </location>
</feature>
<feature type="region of interest" description="Disordered" evidence="1">
    <location>
        <begin position="394"/>
        <end position="709"/>
    </location>
</feature>
<dbReference type="AlphaFoldDB" id="A0A7N4P0P6"/>
<proteinExistence type="predicted"/>
<reference evidence="2" key="2">
    <citation type="submission" date="2025-08" db="UniProtKB">
        <authorList>
            <consortium name="Ensembl"/>
        </authorList>
    </citation>
    <scope>IDENTIFICATION</scope>
</reference>
<dbReference type="GeneTree" id="ENSGT00390000001545"/>
<evidence type="ECO:0000313" key="2">
    <source>
        <dbReference type="Ensembl" id="ENSSHAP00000031197.1"/>
    </source>
</evidence>
<organism evidence="2 3">
    <name type="scientific">Sarcophilus harrisii</name>
    <name type="common">Tasmanian devil</name>
    <name type="synonym">Sarcophilus laniarius</name>
    <dbReference type="NCBI Taxonomy" id="9305"/>
    <lineage>
        <taxon>Eukaryota</taxon>
        <taxon>Metazoa</taxon>
        <taxon>Chordata</taxon>
        <taxon>Craniata</taxon>
        <taxon>Vertebrata</taxon>
        <taxon>Euteleostomi</taxon>
        <taxon>Mammalia</taxon>
        <taxon>Metatheria</taxon>
        <taxon>Dasyuromorphia</taxon>
        <taxon>Dasyuridae</taxon>
        <taxon>Sarcophilus</taxon>
    </lineage>
</organism>
<reference evidence="2 3" key="1">
    <citation type="journal article" date="2011" name="Proc. Natl. Acad. Sci. U.S.A.">
        <title>Genetic diversity and population structure of the endangered marsupial Sarcophilus harrisii (Tasmanian devil).</title>
        <authorList>
            <person name="Miller W."/>
            <person name="Hayes V.M."/>
            <person name="Ratan A."/>
            <person name="Petersen D.C."/>
            <person name="Wittekindt N.E."/>
            <person name="Miller J."/>
            <person name="Walenz B."/>
            <person name="Knight J."/>
            <person name="Qi J."/>
            <person name="Zhao F."/>
            <person name="Wang Q."/>
            <person name="Bedoya-Reina O.C."/>
            <person name="Katiyar N."/>
            <person name="Tomsho L.P."/>
            <person name="Kasson L.M."/>
            <person name="Hardie R.A."/>
            <person name="Woodbridge P."/>
            <person name="Tindall E.A."/>
            <person name="Bertelsen M.F."/>
            <person name="Dixon D."/>
            <person name="Pyecroft S."/>
            <person name="Helgen K.M."/>
            <person name="Lesk A.M."/>
            <person name="Pringle T.H."/>
            <person name="Patterson N."/>
            <person name="Zhang Y."/>
            <person name="Kreiss A."/>
            <person name="Woods G.M."/>
            <person name="Jones M.E."/>
            <person name="Schuster S.C."/>
        </authorList>
    </citation>
    <scope>NUCLEOTIDE SEQUENCE [LARGE SCALE GENOMIC DNA]</scope>
</reference>
<feature type="compositionally biased region" description="Basic residues" evidence="1">
    <location>
        <begin position="354"/>
        <end position="365"/>
    </location>
</feature>
<name>A0A7N4P0P6_SARHA</name>
<feature type="compositionally biased region" description="Polar residues" evidence="1">
    <location>
        <begin position="529"/>
        <end position="539"/>
    </location>
</feature>
<accession>A0A7N4P0P6</accession>
<feature type="compositionally biased region" description="Low complexity" evidence="1">
    <location>
        <begin position="452"/>
        <end position="467"/>
    </location>
</feature>
<dbReference type="PROSITE" id="PS51450">
    <property type="entry name" value="LRR"/>
    <property type="match status" value="2"/>
</dbReference>
<dbReference type="PANTHER" id="PTHR22708">
    <property type="entry name" value="LEUCINE-RICH REPEAT-CONTAINING PROTEIN 56"/>
    <property type="match status" value="1"/>
</dbReference>
<dbReference type="SUPFAM" id="SSF52058">
    <property type="entry name" value="L domain-like"/>
    <property type="match status" value="1"/>
</dbReference>
<feature type="compositionally biased region" description="Pro residues" evidence="1">
    <location>
        <begin position="608"/>
        <end position="629"/>
    </location>
</feature>
<keyword evidence="3" id="KW-1185">Reference proteome</keyword>
<dbReference type="InterPro" id="IPR040091">
    <property type="entry name" value="LRRC56"/>
</dbReference>
<reference evidence="2" key="3">
    <citation type="submission" date="2025-09" db="UniProtKB">
        <authorList>
            <consortium name="Ensembl"/>
        </authorList>
    </citation>
    <scope>IDENTIFICATION</scope>
</reference>